<evidence type="ECO:0000313" key="3">
    <source>
        <dbReference type="Proteomes" id="UP000244900"/>
    </source>
</evidence>
<name>A0A2S1T1S8_9ACTN</name>
<evidence type="ECO:0000313" key="2">
    <source>
        <dbReference type="EMBL" id="AWI32623.1"/>
    </source>
</evidence>
<dbReference type="KEGG" id="stir:DDW44_30350"/>
<sequence length="164" mass="17239">MARHDPRREYLLLMTTMVTCAAAIGAALGAILEGPALGLIAAVSLGGGTAIGTQLVRRRTLANLTKARGEAAARGYAEGIAHMTLVKIAMYEASVFPLSGDDAVSAEERRARRATAYQVAATEELPHSVREAAAAALAVLDAGSRDRAREAMQTLMTAVNKLRH</sequence>
<dbReference type="RefSeq" id="WP_108908491.1">
    <property type="nucleotide sequence ID" value="NZ_CP029188.1"/>
</dbReference>
<dbReference type="AlphaFoldDB" id="A0A2S1T1S8"/>
<proteinExistence type="predicted"/>
<dbReference type="Proteomes" id="UP000244900">
    <property type="component" value="Chromosome"/>
</dbReference>
<accession>A0A2S1T1S8</accession>
<feature type="transmembrane region" description="Helical" evidence="1">
    <location>
        <begin position="37"/>
        <end position="56"/>
    </location>
</feature>
<gene>
    <name evidence="2" type="ORF">DDW44_30350</name>
</gene>
<keyword evidence="1" id="KW-0472">Membrane</keyword>
<protein>
    <submittedName>
        <fullName evidence="2">Uncharacterized protein</fullName>
    </submittedName>
</protein>
<reference evidence="2 3" key="1">
    <citation type="submission" date="2018-05" db="EMBL/GenBank/DDBJ databases">
        <title>Complete genome sequence of sponge-derived Streptomyces sp. HNM0039.</title>
        <authorList>
            <person name="Huang X."/>
            <person name="Zhou S."/>
        </authorList>
    </citation>
    <scope>NUCLEOTIDE SEQUENCE [LARGE SCALE GENOMIC DNA]</scope>
    <source>
        <strain evidence="2 3">HNM0039</strain>
    </source>
</reference>
<keyword evidence="3" id="KW-1185">Reference proteome</keyword>
<organism evidence="2 3">
    <name type="scientific">Streptomyces tirandamycinicus</name>
    <dbReference type="NCBI Taxonomy" id="2174846"/>
    <lineage>
        <taxon>Bacteria</taxon>
        <taxon>Bacillati</taxon>
        <taxon>Actinomycetota</taxon>
        <taxon>Actinomycetes</taxon>
        <taxon>Kitasatosporales</taxon>
        <taxon>Streptomycetaceae</taxon>
        <taxon>Streptomyces</taxon>
    </lineage>
</organism>
<feature type="transmembrane region" description="Helical" evidence="1">
    <location>
        <begin position="12"/>
        <end position="31"/>
    </location>
</feature>
<evidence type="ECO:0000256" key="1">
    <source>
        <dbReference type="SAM" id="Phobius"/>
    </source>
</evidence>
<keyword evidence="1" id="KW-1133">Transmembrane helix</keyword>
<keyword evidence="1" id="KW-0812">Transmembrane</keyword>
<dbReference type="EMBL" id="CP029188">
    <property type="protein sequence ID" value="AWI32623.1"/>
    <property type="molecule type" value="Genomic_DNA"/>
</dbReference>